<dbReference type="InterPro" id="IPR001789">
    <property type="entry name" value="Sig_transdc_resp-reg_receiver"/>
</dbReference>
<dbReference type="InterPro" id="IPR036061">
    <property type="entry name" value="CheW-like_dom_sf"/>
</dbReference>
<feature type="compositionally biased region" description="Basic and acidic residues" evidence="8">
    <location>
        <begin position="317"/>
        <end position="332"/>
    </location>
</feature>
<dbReference type="SMART" id="SM01231">
    <property type="entry name" value="H-kinase_dim"/>
    <property type="match status" value="1"/>
</dbReference>
<protein>
    <recommendedName>
        <fullName evidence="2">histidine kinase</fullName>
        <ecNumber evidence="2">2.7.13.3</ecNumber>
    </recommendedName>
</protein>
<evidence type="ECO:0000313" key="14">
    <source>
        <dbReference type="Proteomes" id="UP000191931"/>
    </source>
</evidence>
<dbReference type="InterPro" id="IPR004105">
    <property type="entry name" value="CheA-like_dim"/>
</dbReference>
<dbReference type="SMART" id="SM00387">
    <property type="entry name" value="HATPase_c"/>
    <property type="match status" value="1"/>
</dbReference>
<feature type="domain" description="CheW-like" evidence="11">
    <location>
        <begin position="595"/>
        <end position="730"/>
    </location>
</feature>
<dbReference type="RefSeq" id="WP_080801777.1">
    <property type="nucleotide sequence ID" value="NZ_LT828542.1"/>
</dbReference>
<dbReference type="Gene3D" id="1.20.120.160">
    <property type="entry name" value="HPT domain"/>
    <property type="match status" value="1"/>
</dbReference>
<dbReference type="InterPro" id="IPR036641">
    <property type="entry name" value="HPT_dom_sf"/>
</dbReference>
<sequence>MSEPESPEYIIMAFDRSAFISRFIEDAGDHLKQMEQGVLALEKNPLDKELLNGVFRSAHSIKGASRMMKFIEISNFAHLLEDIFDALRKKDISWSDELVNLLYQSIDTLSDMLEQLLSGVEPEPPESLLHSLAEAALPESSSSAASPSAVSPSAVSPSATSPSAISPSAISPSATSPSATSPSATFPSTANSVISSSSSSAAAAADGDGDLPLKKQSSSYKDSDLSEREKYLSQDADLSEREKYLSQDADLSEREKSLSQGADLSEREKSLSQGANLSERKHALSEVAALSEREDAVFQDSASGRNGKIFASENEINPEKRRGNDTVPAKSDESIRVSIKKLDDMINLMGELGILHRQFGRHIAQLSSLKSNNPEIQIVQKNIKEFLDNCHPLVTELMDRALGLRMQPLSTLFDTFYKYVRELSKECEKDVALDIKGGETEMDRKMIEKLKDPLLHMLRNCIDHGIESPETRIAEGKKRQGQISLSAACDGSKVIIRLRDDGKGIDKDKILEKALSKGLFDKDRILLLSEREILNLIFMPGFSTAEIITEISGRGVGMDVVRENLESDLGGSIIVETQPRIGSEFNISLPATIAVVHLFLIEVSGIKFAVQAGHIKFMIKVPLKDCITINKSLAIRMDDELVPLMFLSDLLDITMHSMAKTEDLLILVSGNTNETAGVVVDALISEERMIVKPLPPHMESFRMVSGAIISADNEVINVLNVSYAIEHAHGTASMKTKTASDNQEPVSATPSFRDGQLDILVVDDSVTTREIEKNILESYGYNVTLAIDGSEGLEKCRQFHYDLVITDVDMPRMDGFTLTENLRLLEGYRDIPIILVTSRERREDIIRGIDSGANAYIIKGDFDKNSLMETIENLIA</sequence>
<dbReference type="InterPro" id="IPR005467">
    <property type="entry name" value="His_kinase_dom"/>
</dbReference>
<comment type="catalytic activity">
    <reaction evidence="1">
        <text>ATP + protein L-histidine = ADP + protein N-phospho-L-histidine.</text>
        <dbReference type="EC" id="2.7.13.3"/>
    </reaction>
</comment>
<dbReference type="GO" id="GO:0006935">
    <property type="term" value="P:chemotaxis"/>
    <property type="evidence" value="ECO:0007669"/>
    <property type="project" value="InterPro"/>
</dbReference>
<dbReference type="InterPro" id="IPR036890">
    <property type="entry name" value="HATPase_C_sf"/>
</dbReference>
<dbReference type="InterPro" id="IPR037006">
    <property type="entry name" value="CheA-like_homodim_sf"/>
</dbReference>
<dbReference type="InterPro" id="IPR008207">
    <property type="entry name" value="Sig_transdc_His_kin_Hpt_dom"/>
</dbReference>
<feature type="modified residue" description="Phosphohistidine" evidence="6">
    <location>
        <position position="59"/>
    </location>
</feature>
<dbReference type="PANTHER" id="PTHR43395">
    <property type="entry name" value="SENSOR HISTIDINE KINASE CHEA"/>
    <property type="match status" value="1"/>
</dbReference>
<dbReference type="OrthoDB" id="9803176at2"/>
<dbReference type="STRING" id="1246637.MTBBW1_620021"/>
<proteinExistence type="predicted"/>
<keyword evidence="4" id="KW-0808">Transferase</keyword>
<evidence type="ECO:0000256" key="5">
    <source>
        <dbReference type="ARBA" id="ARBA00022777"/>
    </source>
</evidence>
<keyword evidence="3 7" id="KW-0597">Phosphoprotein</keyword>
<evidence type="ECO:0000256" key="2">
    <source>
        <dbReference type="ARBA" id="ARBA00012438"/>
    </source>
</evidence>
<dbReference type="Pfam" id="PF02895">
    <property type="entry name" value="H-kinase_dim"/>
    <property type="match status" value="1"/>
</dbReference>
<dbReference type="PROSITE" id="PS50109">
    <property type="entry name" value="HIS_KIN"/>
    <property type="match status" value="1"/>
</dbReference>
<dbReference type="SMART" id="SM00073">
    <property type="entry name" value="HPT"/>
    <property type="match status" value="1"/>
</dbReference>
<feature type="compositionally biased region" description="Low complexity" evidence="8">
    <location>
        <begin position="140"/>
        <end position="205"/>
    </location>
</feature>
<dbReference type="InterPro" id="IPR051315">
    <property type="entry name" value="Bact_Chemotaxis_CheA"/>
</dbReference>
<evidence type="ECO:0000256" key="7">
    <source>
        <dbReference type="PROSITE-ProRule" id="PRU00169"/>
    </source>
</evidence>
<dbReference type="InterPro" id="IPR011006">
    <property type="entry name" value="CheY-like_superfamily"/>
</dbReference>
<dbReference type="InterPro" id="IPR003594">
    <property type="entry name" value="HATPase_dom"/>
</dbReference>
<dbReference type="Proteomes" id="UP000191931">
    <property type="component" value="Unassembled WGS sequence"/>
</dbReference>
<dbReference type="PROSITE" id="PS50110">
    <property type="entry name" value="RESPONSE_REGULATORY"/>
    <property type="match status" value="1"/>
</dbReference>
<keyword evidence="5" id="KW-0418">Kinase</keyword>
<dbReference type="InterPro" id="IPR002545">
    <property type="entry name" value="CheW-lke_dom"/>
</dbReference>
<feature type="compositionally biased region" description="Basic and acidic residues" evidence="8">
    <location>
        <begin position="221"/>
        <end position="257"/>
    </location>
</feature>
<dbReference type="SUPFAM" id="SSF55874">
    <property type="entry name" value="ATPase domain of HSP90 chaperone/DNA topoisomerase II/histidine kinase"/>
    <property type="match status" value="1"/>
</dbReference>
<dbReference type="Gene3D" id="1.10.287.560">
    <property type="entry name" value="Histidine kinase CheA-like, homodimeric domain"/>
    <property type="match status" value="1"/>
</dbReference>
<reference evidence="13 14" key="1">
    <citation type="submission" date="2017-03" db="EMBL/GenBank/DDBJ databases">
        <authorList>
            <person name="Afonso C.L."/>
            <person name="Miller P.J."/>
            <person name="Scott M.A."/>
            <person name="Spackman E."/>
            <person name="Goraichik I."/>
            <person name="Dimitrov K.M."/>
            <person name="Suarez D.L."/>
            <person name="Swayne D.E."/>
        </authorList>
    </citation>
    <scope>NUCLEOTIDE SEQUENCE [LARGE SCALE GENOMIC DNA]</scope>
    <source>
        <strain evidence="13">PRJEB14757</strain>
    </source>
</reference>
<dbReference type="SMART" id="SM00448">
    <property type="entry name" value="REC"/>
    <property type="match status" value="1"/>
</dbReference>
<dbReference type="Gene3D" id="2.30.30.40">
    <property type="entry name" value="SH3 Domains"/>
    <property type="match status" value="1"/>
</dbReference>
<dbReference type="SUPFAM" id="SSF47226">
    <property type="entry name" value="Histidine-containing phosphotransfer domain, HPT domain"/>
    <property type="match status" value="1"/>
</dbReference>
<evidence type="ECO:0000256" key="4">
    <source>
        <dbReference type="ARBA" id="ARBA00022679"/>
    </source>
</evidence>
<evidence type="ECO:0000256" key="6">
    <source>
        <dbReference type="PROSITE-ProRule" id="PRU00110"/>
    </source>
</evidence>
<dbReference type="Pfam" id="PF02518">
    <property type="entry name" value="HATPase_c"/>
    <property type="match status" value="1"/>
</dbReference>
<dbReference type="PROSITE" id="PS50894">
    <property type="entry name" value="HPT"/>
    <property type="match status" value="1"/>
</dbReference>
<dbReference type="Pfam" id="PF00072">
    <property type="entry name" value="Response_reg"/>
    <property type="match status" value="1"/>
</dbReference>
<dbReference type="PRINTS" id="PR00344">
    <property type="entry name" value="BCTRLSENSOR"/>
</dbReference>
<feature type="modified residue" description="4-aspartylphosphate" evidence="7">
    <location>
        <position position="807"/>
    </location>
</feature>
<dbReference type="SUPFAM" id="SSF47384">
    <property type="entry name" value="Homodimeric domain of signal transducing histidine kinase"/>
    <property type="match status" value="1"/>
</dbReference>
<evidence type="ECO:0000313" key="13">
    <source>
        <dbReference type="EMBL" id="SLM32278.1"/>
    </source>
</evidence>
<evidence type="ECO:0000259" key="11">
    <source>
        <dbReference type="PROSITE" id="PS50851"/>
    </source>
</evidence>
<gene>
    <name evidence="13" type="ORF">MTBBW1_620021</name>
</gene>
<dbReference type="Pfam" id="PF01584">
    <property type="entry name" value="CheW"/>
    <property type="match status" value="1"/>
</dbReference>
<dbReference type="FunFam" id="3.30.565.10:FF:000016">
    <property type="entry name" value="Chemotaxis protein CheA, putative"/>
    <property type="match status" value="1"/>
</dbReference>
<dbReference type="AlphaFoldDB" id="A0A1W1HIT8"/>
<dbReference type="PANTHER" id="PTHR43395:SF1">
    <property type="entry name" value="CHEMOTAXIS PROTEIN CHEA"/>
    <property type="match status" value="1"/>
</dbReference>
<evidence type="ECO:0000256" key="3">
    <source>
        <dbReference type="ARBA" id="ARBA00022553"/>
    </source>
</evidence>
<dbReference type="GO" id="GO:0000155">
    <property type="term" value="F:phosphorelay sensor kinase activity"/>
    <property type="evidence" value="ECO:0007669"/>
    <property type="project" value="InterPro"/>
</dbReference>
<evidence type="ECO:0000259" key="10">
    <source>
        <dbReference type="PROSITE" id="PS50110"/>
    </source>
</evidence>
<dbReference type="Pfam" id="PF01627">
    <property type="entry name" value="Hpt"/>
    <property type="match status" value="1"/>
</dbReference>
<dbReference type="Gene3D" id="3.30.565.10">
    <property type="entry name" value="Histidine kinase-like ATPase, C-terminal domain"/>
    <property type="match status" value="1"/>
</dbReference>
<dbReference type="SUPFAM" id="SSF50341">
    <property type="entry name" value="CheW-like"/>
    <property type="match status" value="1"/>
</dbReference>
<dbReference type="SUPFAM" id="SSF52172">
    <property type="entry name" value="CheY-like"/>
    <property type="match status" value="1"/>
</dbReference>
<dbReference type="EC" id="2.7.13.3" evidence="2"/>
<keyword evidence="14" id="KW-1185">Reference proteome</keyword>
<name>A0A1W1HIT8_9BACT</name>
<feature type="region of interest" description="Disordered" evidence="8">
    <location>
        <begin position="140"/>
        <end position="278"/>
    </location>
</feature>
<dbReference type="InterPro" id="IPR036097">
    <property type="entry name" value="HisK_dim/P_sf"/>
</dbReference>
<dbReference type="EMBL" id="FWEV01000306">
    <property type="protein sequence ID" value="SLM32278.1"/>
    <property type="molecule type" value="Genomic_DNA"/>
</dbReference>
<dbReference type="CDD" id="cd00088">
    <property type="entry name" value="HPT"/>
    <property type="match status" value="1"/>
</dbReference>
<organism evidence="13 14">
    <name type="scientific">Desulfamplus magnetovallimortis</name>
    <dbReference type="NCBI Taxonomy" id="1246637"/>
    <lineage>
        <taxon>Bacteria</taxon>
        <taxon>Pseudomonadati</taxon>
        <taxon>Thermodesulfobacteriota</taxon>
        <taxon>Desulfobacteria</taxon>
        <taxon>Desulfobacterales</taxon>
        <taxon>Desulfobacteraceae</taxon>
        <taxon>Desulfamplus</taxon>
    </lineage>
</organism>
<evidence type="ECO:0000256" key="8">
    <source>
        <dbReference type="SAM" id="MobiDB-lite"/>
    </source>
</evidence>
<dbReference type="Gene3D" id="3.40.50.2300">
    <property type="match status" value="1"/>
</dbReference>
<feature type="domain" description="Response regulatory" evidence="10">
    <location>
        <begin position="758"/>
        <end position="874"/>
    </location>
</feature>
<dbReference type="GO" id="GO:0005737">
    <property type="term" value="C:cytoplasm"/>
    <property type="evidence" value="ECO:0007669"/>
    <property type="project" value="InterPro"/>
</dbReference>
<feature type="domain" description="Histidine kinase" evidence="9">
    <location>
        <begin position="393"/>
        <end position="593"/>
    </location>
</feature>
<feature type="domain" description="HPt" evidence="12">
    <location>
        <begin position="12"/>
        <end position="116"/>
    </location>
</feature>
<evidence type="ECO:0000259" key="9">
    <source>
        <dbReference type="PROSITE" id="PS50109"/>
    </source>
</evidence>
<evidence type="ECO:0000256" key="1">
    <source>
        <dbReference type="ARBA" id="ARBA00000085"/>
    </source>
</evidence>
<accession>A0A1W1HIT8</accession>
<dbReference type="PROSITE" id="PS50851">
    <property type="entry name" value="CHEW"/>
    <property type="match status" value="1"/>
</dbReference>
<evidence type="ECO:0000259" key="12">
    <source>
        <dbReference type="PROSITE" id="PS50894"/>
    </source>
</evidence>
<feature type="region of interest" description="Disordered" evidence="8">
    <location>
        <begin position="295"/>
        <end position="332"/>
    </location>
</feature>
<dbReference type="InterPro" id="IPR004358">
    <property type="entry name" value="Sig_transdc_His_kin-like_C"/>
</dbReference>